<evidence type="ECO:0008006" key="3">
    <source>
        <dbReference type="Google" id="ProtNLM"/>
    </source>
</evidence>
<reference evidence="1 2" key="2">
    <citation type="submission" date="2009-05" db="EMBL/GenBank/DDBJ databases">
        <authorList>
            <person name="Harkins D.M."/>
            <person name="DeShazer D."/>
            <person name="Woods D.E."/>
            <person name="Brinkac L.M."/>
            <person name="Brown K.A."/>
            <person name="Hung G.C."/>
            <person name="Tuanyok A."/>
            <person name="Zhang B."/>
            <person name="Nierman W.C."/>
        </authorList>
    </citation>
    <scope>NUCLEOTIDE SEQUENCE [LARGE SCALE GENOMIC DNA]</scope>
    <source>
        <strain evidence="1 2">1710a</strain>
    </source>
</reference>
<evidence type="ECO:0000313" key="2">
    <source>
        <dbReference type="Proteomes" id="UP000001812"/>
    </source>
</evidence>
<proteinExistence type="predicted"/>
<organism evidence="1 2">
    <name type="scientific">Burkholderia pseudomallei 1710a</name>
    <dbReference type="NCBI Taxonomy" id="320371"/>
    <lineage>
        <taxon>Bacteria</taxon>
        <taxon>Pseudomonadati</taxon>
        <taxon>Pseudomonadota</taxon>
        <taxon>Betaproteobacteria</taxon>
        <taxon>Burkholderiales</taxon>
        <taxon>Burkholderiaceae</taxon>
        <taxon>Burkholderia</taxon>
        <taxon>pseudomallei group</taxon>
    </lineage>
</organism>
<dbReference type="SUPFAM" id="SSF55961">
    <property type="entry name" value="Bet v1-like"/>
    <property type="match status" value="1"/>
</dbReference>
<reference evidence="2" key="1">
    <citation type="submission" date="2007-08" db="EMBL/GenBank/DDBJ databases">
        <title>Annotation of Burkholderia pseudomallei 1710a.</title>
        <authorList>
            <person name="Harkins D.M."/>
            <person name="DeShazer D."/>
            <person name="Woods D.E."/>
            <person name="Brinkac L.M."/>
            <person name="Brown K.A."/>
            <person name="Hung G.C."/>
            <person name="Tuanyok A."/>
            <person name="Zhang B."/>
            <person name="Nierman W.C."/>
        </authorList>
    </citation>
    <scope>NUCLEOTIDE SEQUENCE [LARGE SCALE GENOMIC DNA]</scope>
    <source>
        <strain evidence="2">1710a</strain>
    </source>
</reference>
<protein>
    <recommendedName>
        <fullName evidence="3">SRPBCC family protein</fullName>
    </recommendedName>
</protein>
<sequence>MNHTSFASSVIDAPIERVWAFFRDFDGLPAFHPAIVESRLEPGPDAYTVGAVRYLTLADGYVREKLLKLDEPNHALEYAIVESTMPVRDYVAGVQLVPVTDSGKTFAQWWANFTTQGIELQPVAESISEHVFAAGFRALADKLRAR</sequence>
<evidence type="ECO:0000313" key="1">
    <source>
        <dbReference type="EMBL" id="EET03461.1"/>
    </source>
</evidence>
<dbReference type="InterPro" id="IPR019587">
    <property type="entry name" value="Polyketide_cyclase/dehydratase"/>
</dbReference>
<gene>
    <name evidence="1" type="ORF">BURPS1710A_A1261</name>
</gene>
<name>A0A0E1VTZ9_BURPE</name>
<dbReference type="Gene3D" id="3.30.530.20">
    <property type="match status" value="1"/>
</dbReference>
<dbReference type="Pfam" id="PF10604">
    <property type="entry name" value="Polyketide_cyc2"/>
    <property type="match status" value="1"/>
</dbReference>
<accession>A0A0E1VTZ9</accession>
<dbReference type="Proteomes" id="UP000001812">
    <property type="component" value="Chromosome II"/>
</dbReference>
<dbReference type="HOGENOM" id="CLU_106645_1_0_4"/>
<dbReference type="CDD" id="cd07821">
    <property type="entry name" value="PYR_PYL_RCAR_like"/>
    <property type="match status" value="1"/>
</dbReference>
<dbReference type="AlphaFoldDB" id="A0A0E1VTZ9"/>
<dbReference type="RefSeq" id="WP_004528778.1">
    <property type="nucleotide sequence ID" value="NZ_CM000833.1"/>
</dbReference>
<dbReference type="PANTHER" id="PTHR39332">
    <property type="entry name" value="BLL4707 PROTEIN"/>
    <property type="match status" value="1"/>
</dbReference>
<dbReference type="EMBL" id="CM000833">
    <property type="protein sequence ID" value="EET03461.1"/>
    <property type="molecule type" value="Genomic_DNA"/>
</dbReference>
<dbReference type="PANTHER" id="PTHR39332:SF7">
    <property type="entry name" value="SRPBCC FAMILY PROTEIN"/>
    <property type="match status" value="1"/>
</dbReference>
<dbReference type="InterPro" id="IPR023393">
    <property type="entry name" value="START-like_dom_sf"/>
</dbReference>